<comment type="caution">
    <text evidence="2">The sequence shown here is derived from an EMBL/GenBank/DDBJ whole genome shotgun (WGS) entry which is preliminary data.</text>
</comment>
<proteinExistence type="predicted"/>
<dbReference type="EMBL" id="CAICTM010000490">
    <property type="protein sequence ID" value="CAB9511574.1"/>
    <property type="molecule type" value="Genomic_DNA"/>
</dbReference>
<feature type="compositionally biased region" description="Low complexity" evidence="1">
    <location>
        <begin position="152"/>
        <end position="165"/>
    </location>
</feature>
<dbReference type="AlphaFoldDB" id="A0A9N8E2J7"/>
<feature type="region of interest" description="Disordered" evidence="1">
    <location>
        <begin position="42"/>
        <end position="185"/>
    </location>
</feature>
<organism evidence="2 3">
    <name type="scientific">Seminavis robusta</name>
    <dbReference type="NCBI Taxonomy" id="568900"/>
    <lineage>
        <taxon>Eukaryota</taxon>
        <taxon>Sar</taxon>
        <taxon>Stramenopiles</taxon>
        <taxon>Ochrophyta</taxon>
        <taxon>Bacillariophyta</taxon>
        <taxon>Bacillariophyceae</taxon>
        <taxon>Bacillariophycidae</taxon>
        <taxon>Naviculales</taxon>
        <taxon>Naviculaceae</taxon>
        <taxon>Seminavis</taxon>
    </lineage>
</organism>
<evidence type="ECO:0000313" key="2">
    <source>
        <dbReference type="EMBL" id="CAB9511574.1"/>
    </source>
</evidence>
<accession>A0A9N8E2J7</accession>
<evidence type="ECO:0000313" key="3">
    <source>
        <dbReference type="Proteomes" id="UP001153069"/>
    </source>
</evidence>
<feature type="compositionally biased region" description="Low complexity" evidence="1">
    <location>
        <begin position="87"/>
        <end position="96"/>
    </location>
</feature>
<keyword evidence="3" id="KW-1185">Reference proteome</keyword>
<feature type="compositionally biased region" description="Polar residues" evidence="1">
    <location>
        <begin position="48"/>
        <end position="57"/>
    </location>
</feature>
<gene>
    <name evidence="2" type="ORF">SEMRO_491_G153700.1</name>
</gene>
<feature type="compositionally biased region" description="Basic and acidic residues" evidence="1">
    <location>
        <begin position="104"/>
        <end position="118"/>
    </location>
</feature>
<evidence type="ECO:0000256" key="1">
    <source>
        <dbReference type="SAM" id="MobiDB-lite"/>
    </source>
</evidence>
<feature type="compositionally biased region" description="Polar residues" evidence="1">
    <location>
        <begin position="166"/>
        <end position="185"/>
    </location>
</feature>
<reference evidence="2" key="1">
    <citation type="submission" date="2020-06" db="EMBL/GenBank/DDBJ databases">
        <authorList>
            <consortium name="Plant Systems Biology data submission"/>
        </authorList>
    </citation>
    <scope>NUCLEOTIDE SEQUENCE</scope>
    <source>
        <strain evidence="2">D6</strain>
    </source>
</reference>
<name>A0A9N8E2J7_9STRA</name>
<protein>
    <submittedName>
        <fullName evidence="2">Uncharacterized protein</fullName>
    </submittedName>
</protein>
<dbReference type="Proteomes" id="UP001153069">
    <property type="component" value="Unassembled WGS sequence"/>
</dbReference>
<sequence>MSAEELQRLKDEVDKAVAVDPTVSTEELQRLKDELDMAAEHHSRLMLQIQQKSQFSPNDDADANETLASKGDNVDDKEDADKEEARAPPASSSGSPGDDDDGDHDSSKDGGDSGDKSKKCNNCGGSQVNNCICAEPETSPDHESNDSTLQGLSITNNSTNSLNYSKQSSESQRKMGSSQSHPLSP</sequence>